<dbReference type="PANTHER" id="PTHR23248">
    <property type="entry name" value="PHOSPHOLIPID SCRAMBLASE-RELATED"/>
    <property type="match status" value="1"/>
</dbReference>
<gene>
    <name evidence="1" type="ORF">QNI16_24630</name>
</gene>
<dbReference type="InterPro" id="IPR005552">
    <property type="entry name" value="Scramblase"/>
</dbReference>
<dbReference type="GO" id="GO:0005886">
    <property type="term" value="C:plasma membrane"/>
    <property type="evidence" value="ECO:0007669"/>
    <property type="project" value="TreeGrafter"/>
</dbReference>
<dbReference type="EMBL" id="JASJOS010000012">
    <property type="protein sequence ID" value="MDJ1483708.1"/>
    <property type="molecule type" value="Genomic_DNA"/>
</dbReference>
<protein>
    <submittedName>
        <fullName evidence="1">Phospholipid scramblase-related protein</fullName>
    </submittedName>
</protein>
<dbReference type="InterPro" id="IPR038595">
    <property type="entry name" value="LOR_sf"/>
</dbReference>
<evidence type="ECO:0000313" key="1">
    <source>
        <dbReference type="EMBL" id="MDJ1483708.1"/>
    </source>
</evidence>
<dbReference type="InterPro" id="IPR025659">
    <property type="entry name" value="Tubby-like_C"/>
</dbReference>
<dbReference type="PANTHER" id="PTHR23248:SF9">
    <property type="entry name" value="PHOSPHOLIPID SCRAMBLASE"/>
    <property type="match status" value="1"/>
</dbReference>
<dbReference type="RefSeq" id="WP_313983972.1">
    <property type="nucleotide sequence ID" value="NZ_JASJOS010000012.1"/>
</dbReference>
<dbReference type="Pfam" id="PF03803">
    <property type="entry name" value="Scramblase"/>
    <property type="match status" value="1"/>
</dbReference>
<sequence>MSTKFFQTNSYFIDEKLNFLKFENEYKVFDESGSSTGAVLQKISFGQKLLRLLVNKAMLPFKLDFVNVDNVVEASLSRGWTFFMSKLTVTDGTGTSIATIKQKFKFFKPTFRIFDSTETQIAEITGDWKAWNFSIKDMNGNEIGIISKKWGGLAKEVFTSADKYNVSITVPLKNEDHKKAILSCAIAIDMILKETK</sequence>
<comment type="caution">
    <text evidence="1">The sequence shown here is derived from an EMBL/GenBank/DDBJ whole genome shotgun (WGS) entry which is preliminary data.</text>
</comment>
<organism evidence="1 2">
    <name type="scientific">Xanthocytophaga flava</name>
    <dbReference type="NCBI Taxonomy" id="3048013"/>
    <lineage>
        <taxon>Bacteria</taxon>
        <taxon>Pseudomonadati</taxon>
        <taxon>Bacteroidota</taxon>
        <taxon>Cytophagia</taxon>
        <taxon>Cytophagales</taxon>
        <taxon>Rhodocytophagaceae</taxon>
        <taxon>Xanthocytophaga</taxon>
    </lineage>
</organism>
<evidence type="ECO:0000313" key="2">
    <source>
        <dbReference type="Proteomes" id="UP001241110"/>
    </source>
</evidence>
<name>A0AAE3UAU5_9BACT</name>
<reference evidence="1" key="1">
    <citation type="submission" date="2023-05" db="EMBL/GenBank/DDBJ databases">
        <authorList>
            <person name="Zhang X."/>
        </authorList>
    </citation>
    <scope>NUCLEOTIDE SEQUENCE</scope>
    <source>
        <strain evidence="1">YF14B1</strain>
    </source>
</reference>
<dbReference type="GO" id="GO:0017128">
    <property type="term" value="F:phospholipid scramblase activity"/>
    <property type="evidence" value="ECO:0007669"/>
    <property type="project" value="InterPro"/>
</dbReference>
<dbReference type="Gene3D" id="2.40.160.200">
    <property type="entry name" value="LURP1-related"/>
    <property type="match status" value="1"/>
</dbReference>
<dbReference type="AlphaFoldDB" id="A0AAE3UAU5"/>
<proteinExistence type="predicted"/>
<dbReference type="SUPFAM" id="SSF54518">
    <property type="entry name" value="Tubby C-terminal domain-like"/>
    <property type="match status" value="1"/>
</dbReference>
<dbReference type="Proteomes" id="UP001241110">
    <property type="component" value="Unassembled WGS sequence"/>
</dbReference>
<accession>A0AAE3UAU5</accession>